<evidence type="ECO:0000313" key="4">
    <source>
        <dbReference type="EMBL" id="GEV04352.1"/>
    </source>
</evidence>
<sequence>MRRALLRSSPEYFSFVILIWGVDVLSLVSHAVLLYSVKSRAFLLSGSDNQLQVSCGYGMLPVARCVRGTTLCGCGLWVVTGCGSRLVMGRSPALPGVGSELNICRLVGFVYLLNSHPYFAMVGNTIDTVTSVLTQRELDSHCSLFKILIELPDLNATIKDSPMGKIGMYTRLLEFANFRVPLSKFLLCVLEYYQINLAQLSVISVAKFNGVSVVKDPLPLDGDVDFPCVELLNENQMGLLDFVKSADPLKVKIGERNLADNEVPLLEETEDKVSSPSAQPLRLIDHTIKDELKANTGKRKRKVVFDAPCEEGAESGTAPHPSEELVSSSVTHTPEPDVPEESGETPDVNVQTRRVHERDIAKTSASAPGEGSPIDEFYESQTIDSATAQDVYTGARFLDSFNINSAQHVCMVYELRLRYEHEIRSKERFQGKFTESSVLRDRVSELETEVVAKSEEVAGLNKQNVKLLRKVSTLESVREELSNQVPKLGVDCESLRGKIAGEAKLREEFALLQDAAARCFEEQSAQLDARIADAGVEHGKAGRSLAQVEAYDPDAESKYVAAVNDFEIFSLSLLEELEALKYSPIAPIMSALALDGDVDSIPRLRELQPSLDQETVHAYSESSCSRGRGLVPSSNFTEGGVARAVTIQDLLQIIKFLPWPTLEIRHRVLSRLTMVGKLTRRETKVLPLPHTVPPISGPSFRYLCTFTSLFCSLLLESRLFPALLRGYLCSPRRKAVVKPIISSTDLGMFSFSLFNSEWLERVVHCITRSMMSVFNVSNHDPEILMHKSRDSHAFWSPVDMHAFCFEPLHEGFRRFPLLLFDVVNFYGVLDVFLLLR</sequence>
<accession>A0A699GLJ6</accession>
<reference evidence="4" key="1">
    <citation type="journal article" date="2019" name="Sci. Rep.">
        <title>Draft genome of Tanacetum cinerariifolium, the natural source of mosquito coil.</title>
        <authorList>
            <person name="Yamashiro T."/>
            <person name="Shiraishi A."/>
            <person name="Satake H."/>
            <person name="Nakayama K."/>
        </authorList>
    </citation>
    <scope>NUCLEOTIDE SEQUENCE</scope>
</reference>
<keyword evidence="3" id="KW-0812">Transmembrane</keyword>
<feature type="coiled-coil region" evidence="1">
    <location>
        <begin position="443"/>
        <end position="484"/>
    </location>
</feature>
<organism evidence="4">
    <name type="scientific">Tanacetum cinerariifolium</name>
    <name type="common">Dalmatian daisy</name>
    <name type="synonym">Chrysanthemum cinerariifolium</name>
    <dbReference type="NCBI Taxonomy" id="118510"/>
    <lineage>
        <taxon>Eukaryota</taxon>
        <taxon>Viridiplantae</taxon>
        <taxon>Streptophyta</taxon>
        <taxon>Embryophyta</taxon>
        <taxon>Tracheophyta</taxon>
        <taxon>Spermatophyta</taxon>
        <taxon>Magnoliopsida</taxon>
        <taxon>eudicotyledons</taxon>
        <taxon>Gunneridae</taxon>
        <taxon>Pentapetalae</taxon>
        <taxon>asterids</taxon>
        <taxon>campanulids</taxon>
        <taxon>Asterales</taxon>
        <taxon>Asteraceae</taxon>
        <taxon>Asteroideae</taxon>
        <taxon>Anthemideae</taxon>
        <taxon>Anthemidinae</taxon>
        <taxon>Tanacetum</taxon>
    </lineage>
</organism>
<feature type="transmembrane region" description="Helical" evidence="3">
    <location>
        <begin position="12"/>
        <end position="35"/>
    </location>
</feature>
<feature type="region of interest" description="Disordered" evidence="2">
    <location>
        <begin position="310"/>
        <end position="375"/>
    </location>
</feature>
<dbReference type="AlphaFoldDB" id="A0A699GLJ6"/>
<keyword evidence="3" id="KW-0472">Membrane</keyword>
<comment type="caution">
    <text evidence="4">The sequence shown here is derived from an EMBL/GenBank/DDBJ whole genome shotgun (WGS) entry which is preliminary data.</text>
</comment>
<evidence type="ECO:0000256" key="2">
    <source>
        <dbReference type="SAM" id="MobiDB-lite"/>
    </source>
</evidence>
<dbReference type="EMBL" id="BKCJ010013315">
    <property type="protein sequence ID" value="GEV04352.1"/>
    <property type="molecule type" value="Genomic_DNA"/>
</dbReference>
<name>A0A699GLJ6_TANCI</name>
<gene>
    <name evidence="4" type="ORF">Tci_076329</name>
</gene>
<evidence type="ECO:0000256" key="1">
    <source>
        <dbReference type="SAM" id="Coils"/>
    </source>
</evidence>
<proteinExistence type="predicted"/>
<keyword evidence="1" id="KW-0175">Coiled coil</keyword>
<evidence type="ECO:0000256" key="3">
    <source>
        <dbReference type="SAM" id="Phobius"/>
    </source>
</evidence>
<keyword evidence="3" id="KW-1133">Transmembrane helix</keyword>
<protein>
    <submittedName>
        <fullName evidence="4">Transposase (Putative), gypsy type</fullName>
    </submittedName>
</protein>